<evidence type="ECO:0000259" key="2">
    <source>
        <dbReference type="Pfam" id="PF07584"/>
    </source>
</evidence>
<dbReference type="InterPro" id="IPR024163">
    <property type="entry name" value="Aerotolerance_reg_N"/>
</dbReference>
<organism evidence="3 4">
    <name type="scientific">Hymenobacter busanensis</name>
    <dbReference type="NCBI Taxonomy" id="2607656"/>
    <lineage>
        <taxon>Bacteria</taxon>
        <taxon>Pseudomonadati</taxon>
        <taxon>Bacteroidota</taxon>
        <taxon>Cytophagia</taxon>
        <taxon>Cytophagales</taxon>
        <taxon>Hymenobacteraceae</taxon>
        <taxon>Hymenobacter</taxon>
    </lineage>
</organism>
<dbReference type="AlphaFoldDB" id="A0AA88FKA0"/>
<dbReference type="NCBIfam" id="TIGR02226">
    <property type="entry name" value="two_anch"/>
    <property type="match status" value="1"/>
</dbReference>
<sequence length="576" mass="62203">MAAPNRANRARLRPLLPPPLHRRAAGPGFADRIARPSTRIGVVPFLAEAAPAPAARLFPVRFLLFHPLLAFANPAALWALLGLLVPVAIHLWNRRPGQVVPVGALRWLTPGTQQRVSRLQLSQLPLLLLRLALLALLALAVAGPHWRQPPRPARPQVLLSPEVLRPDLLRALQPSLDSLRRASAEFRLFRPGLPLLPDSAFAKPGPTRLQQSSGAHTAYWPLAMQAAMQFPASPLRIISDNSQQHFRGTRPALPARLRWQLLPAVPDSAAWLHSAVRSTADSLVLTVAAIRGGNTVLRRYHQRWPAADAAAKSVPGLPSLHLVTVPNAGFAVQLDSTSTSAPDMPRLVPVQVPLQVLVYYDARSRAADARYAAAALRAASAAAPVPFRVRLATAPPAAADSLDWLFWLADGSPSPAWNGRLRQGLRLLTDARGPGTPTETSARTETGFTFQLRRSVPVPTGLVRWATGTGTAVLSYQPVGQGGRYRLGTRFHPAWSSLATDGQLPAALLQLLSPDTTTGPDLRALDPGQLKGLVATDELRPAGRSWELGPWLALLTGLLFCIERLVARRPTTAVHP</sequence>
<keyword evidence="1" id="KW-0472">Membrane</keyword>
<dbReference type="InterPro" id="IPR011933">
    <property type="entry name" value="Double_TM_dom"/>
</dbReference>
<protein>
    <recommendedName>
        <fullName evidence="2">Aerotolerance regulator N-terminal domain-containing protein</fullName>
    </recommendedName>
</protein>
<dbReference type="Pfam" id="PF07584">
    <property type="entry name" value="BatA"/>
    <property type="match status" value="1"/>
</dbReference>
<evidence type="ECO:0000256" key="1">
    <source>
        <dbReference type="SAM" id="Phobius"/>
    </source>
</evidence>
<proteinExistence type="predicted"/>
<keyword evidence="1" id="KW-0812">Transmembrane</keyword>
<accession>A0AA88FKA0</accession>
<gene>
    <name evidence="3" type="ORF">F0P96_14155</name>
</gene>
<dbReference type="EMBL" id="VTWU01000005">
    <property type="protein sequence ID" value="KAA9331385.1"/>
    <property type="molecule type" value="Genomic_DNA"/>
</dbReference>
<dbReference type="PANTHER" id="PTHR37464:SF1">
    <property type="entry name" value="BLL2463 PROTEIN"/>
    <property type="match status" value="1"/>
</dbReference>
<evidence type="ECO:0000313" key="4">
    <source>
        <dbReference type="Proteomes" id="UP000326380"/>
    </source>
</evidence>
<name>A0AA88FKA0_9BACT</name>
<feature type="transmembrane region" description="Helical" evidence="1">
    <location>
        <begin position="68"/>
        <end position="89"/>
    </location>
</feature>
<feature type="transmembrane region" description="Helical" evidence="1">
    <location>
        <begin position="127"/>
        <end position="146"/>
    </location>
</feature>
<feature type="domain" description="Aerotolerance regulator N-terminal" evidence="2">
    <location>
        <begin position="70"/>
        <end position="144"/>
    </location>
</feature>
<evidence type="ECO:0000313" key="3">
    <source>
        <dbReference type="EMBL" id="KAA9331385.1"/>
    </source>
</evidence>
<dbReference type="Proteomes" id="UP000326380">
    <property type="component" value="Unassembled WGS sequence"/>
</dbReference>
<keyword evidence="1" id="KW-1133">Transmembrane helix</keyword>
<reference evidence="3 4" key="1">
    <citation type="submission" date="2019-09" db="EMBL/GenBank/DDBJ databases">
        <title>Genome sequence of Hymenobacter sp. M3.</title>
        <authorList>
            <person name="Srinivasan S."/>
        </authorList>
    </citation>
    <scope>NUCLEOTIDE SEQUENCE [LARGE SCALE GENOMIC DNA]</scope>
    <source>
        <strain evidence="3 4">M3</strain>
    </source>
</reference>
<dbReference type="PANTHER" id="PTHR37464">
    <property type="entry name" value="BLL2463 PROTEIN"/>
    <property type="match status" value="1"/>
</dbReference>
<keyword evidence="4" id="KW-1185">Reference proteome</keyword>
<comment type="caution">
    <text evidence="3">The sequence shown here is derived from an EMBL/GenBank/DDBJ whole genome shotgun (WGS) entry which is preliminary data.</text>
</comment>